<evidence type="ECO:0000313" key="5">
    <source>
        <dbReference type="EMBL" id="WZW98024.1"/>
    </source>
</evidence>
<evidence type="ECO:0000313" key="6">
    <source>
        <dbReference type="Proteomes" id="UP001434337"/>
    </source>
</evidence>
<feature type="signal peptide" evidence="2">
    <location>
        <begin position="1"/>
        <end position="27"/>
    </location>
</feature>
<dbReference type="PROSITE" id="PS51257">
    <property type="entry name" value="PROKAR_LIPOPROTEIN"/>
    <property type="match status" value="1"/>
</dbReference>
<name>A0ABZ3C734_9ACTN</name>
<dbReference type="Pfam" id="PF11258">
    <property type="entry name" value="DUF3048"/>
    <property type="match status" value="1"/>
</dbReference>
<evidence type="ECO:0000256" key="1">
    <source>
        <dbReference type="SAM" id="MobiDB-lite"/>
    </source>
</evidence>
<dbReference type="Proteomes" id="UP001434337">
    <property type="component" value="Chromosome"/>
</dbReference>
<gene>
    <name evidence="5" type="ORF">PCC79_14165</name>
</gene>
<dbReference type="InterPro" id="IPR006311">
    <property type="entry name" value="TAT_signal"/>
</dbReference>
<feature type="domain" description="DUF3048" evidence="4">
    <location>
        <begin position="252"/>
        <end position="362"/>
    </location>
</feature>
<feature type="domain" description="DUF3048" evidence="3">
    <location>
        <begin position="57"/>
        <end position="167"/>
    </location>
</feature>
<dbReference type="InterPro" id="IPR021416">
    <property type="entry name" value="DUF3048_N"/>
</dbReference>
<sequence length="374" mass="39140">MTPLSRRAILAAFVGTAAVGCSAPAAAPSPTPTATPTAPAPSVTPTPEPDARPRWPLTGQLVDDPALVQHAAVAVKVPDTRVEHPQLGLNDADLVFVQLDGYPDAHGESATRLVPVFHSRFPDAAGPVRSLRPSDLALLGPLRAVVGSTGAAGWVASYLAQRSDILDTGHTYLATRGTGAYSIDPSRIRTLSGKKYYDRAVRCHPALLAEVTGRFADGPPAPYLPYATGEQTPSTEAGFPATTVIVPWKSGSDYAMGYVFDAASGRYERSMPWGPHVLADGSRVTTDNVLVILAGQGSAKLAEGEGGPEPIHEVTDASGRFHYAHGGRAVSGQWSKAGVDAPFQFTLDSGEPLRVAPGRTFVELPRADAAVQIS</sequence>
<evidence type="ECO:0000256" key="2">
    <source>
        <dbReference type="SAM" id="SignalP"/>
    </source>
</evidence>
<feature type="region of interest" description="Disordered" evidence="1">
    <location>
        <begin position="23"/>
        <end position="54"/>
    </location>
</feature>
<protein>
    <submittedName>
        <fullName evidence="5">DUF3048 domain-containing protein</fullName>
    </submittedName>
</protein>
<keyword evidence="2" id="KW-0732">Signal</keyword>
<dbReference type="InterPro" id="IPR035328">
    <property type="entry name" value="DUF3048_C"/>
</dbReference>
<proteinExistence type="predicted"/>
<reference evidence="5 6" key="1">
    <citation type="journal article" date="2023" name="Environ Microbiome">
        <title>A coral-associated actinobacterium mitigates coral bleaching under heat stress.</title>
        <authorList>
            <person name="Li J."/>
            <person name="Zou Y."/>
            <person name="Li Q."/>
            <person name="Zhang J."/>
            <person name="Bourne D.G."/>
            <person name="Lyu Y."/>
            <person name="Liu C."/>
            <person name="Zhang S."/>
        </authorList>
    </citation>
    <scope>NUCLEOTIDE SEQUENCE [LARGE SCALE GENOMIC DNA]</scope>
    <source>
        <strain evidence="5 6">SCSIO 13291</strain>
    </source>
</reference>
<dbReference type="Pfam" id="PF17479">
    <property type="entry name" value="DUF3048_C"/>
    <property type="match status" value="1"/>
</dbReference>
<feature type="compositionally biased region" description="Pro residues" evidence="1">
    <location>
        <begin position="27"/>
        <end position="48"/>
    </location>
</feature>
<dbReference type="PROSITE" id="PS51318">
    <property type="entry name" value="TAT"/>
    <property type="match status" value="1"/>
</dbReference>
<keyword evidence="6" id="KW-1185">Reference proteome</keyword>
<evidence type="ECO:0000259" key="3">
    <source>
        <dbReference type="Pfam" id="PF11258"/>
    </source>
</evidence>
<dbReference type="InterPro" id="IPR023158">
    <property type="entry name" value="YerB-like_sf"/>
</dbReference>
<feature type="chain" id="PRO_5046056882" evidence="2">
    <location>
        <begin position="28"/>
        <end position="374"/>
    </location>
</feature>
<evidence type="ECO:0000259" key="4">
    <source>
        <dbReference type="Pfam" id="PF17479"/>
    </source>
</evidence>
<accession>A0ABZ3C734</accession>
<dbReference type="RefSeq" id="WP_342372201.1">
    <property type="nucleotide sequence ID" value="NZ_CP115965.1"/>
</dbReference>
<dbReference type="EMBL" id="CP115965">
    <property type="protein sequence ID" value="WZW98024.1"/>
    <property type="molecule type" value="Genomic_DNA"/>
</dbReference>
<dbReference type="Gene3D" id="3.50.90.10">
    <property type="entry name" value="YerB-like"/>
    <property type="match status" value="1"/>
</dbReference>
<dbReference type="SUPFAM" id="SSF159774">
    <property type="entry name" value="YerB-like"/>
    <property type="match status" value="1"/>
</dbReference>
<organism evidence="5 6">
    <name type="scientific">Propioniciclava soli</name>
    <dbReference type="NCBI Taxonomy" id="2775081"/>
    <lineage>
        <taxon>Bacteria</taxon>
        <taxon>Bacillati</taxon>
        <taxon>Actinomycetota</taxon>
        <taxon>Actinomycetes</taxon>
        <taxon>Propionibacteriales</taxon>
        <taxon>Propionibacteriaceae</taxon>
        <taxon>Propioniciclava</taxon>
    </lineage>
</organism>